<sequence length="114" mass="12808">MTRTTSELAPTFQTSSPYQREAFNSGEFDVNQNRLHGVSSMETGDLTTRPPRPRFESTIQQFRMSSSHRFSTINLRVNVWPDGFKELDVSTHIGIASITPDSSLTETVLKSSIL</sequence>
<reference evidence="2 3" key="1">
    <citation type="journal article" date="2019" name="Sci. Rep.">
        <title>Orb-weaving spider Araneus ventricosus genome elucidates the spidroin gene catalogue.</title>
        <authorList>
            <person name="Kono N."/>
            <person name="Nakamura H."/>
            <person name="Ohtoshi R."/>
            <person name="Moran D.A.P."/>
            <person name="Shinohara A."/>
            <person name="Yoshida Y."/>
            <person name="Fujiwara M."/>
            <person name="Mori M."/>
            <person name="Tomita M."/>
            <person name="Arakawa K."/>
        </authorList>
    </citation>
    <scope>NUCLEOTIDE SEQUENCE [LARGE SCALE GENOMIC DNA]</scope>
</reference>
<accession>A0A4Y2IN10</accession>
<feature type="region of interest" description="Disordered" evidence="1">
    <location>
        <begin position="1"/>
        <end position="21"/>
    </location>
</feature>
<evidence type="ECO:0000256" key="1">
    <source>
        <dbReference type="SAM" id="MobiDB-lite"/>
    </source>
</evidence>
<dbReference type="AlphaFoldDB" id="A0A4Y2IN10"/>
<gene>
    <name evidence="2" type="ORF">AVEN_264880_1</name>
</gene>
<dbReference type="EMBL" id="BGPR01002796">
    <property type="protein sequence ID" value="GBM79035.1"/>
    <property type="molecule type" value="Genomic_DNA"/>
</dbReference>
<dbReference type="Proteomes" id="UP000499080">
    <property type="component" value="Unassembled WGS sequence"/>
</dbReference>
<protein>
    <submittedName>
        <fullName evidence="2">Uncharacterized protein</fullName>
    </submittedName>
</protein>
<feature type="compositionally biased region" description="Polar residues" evidence="1">
    <location>
        <begin position="1"/>
        <end position="18"/>
    </location>
</feature>
<proteinExistence type="predicted"/>
<name>A0A4Y2IN10_ARAVE</name>
<evidence type="ECO:0000313" key="2">
    <source>
        <dbReference type="EMBL" id="GBM79035.1"/>
    </source>
</evidence>
<organism evidence="2 3">
    <name type="scientific">Araneus ventricosus</name>
    <name type="common">Orbweaver spider</name>
    <name type="synonym">Epeira ventricosa</name>
    <dbReference type="NCBI Taxonomy" id="182803"/>
    <lineage>
        <taxon>Eukaryota</taxon>
        <taxon>Metazoa</taxon>
        <taxon>Ecdysozoa</taxon>
        <taxon>Arthropoda</taxon>
        <taxon>Chelicerata</taxon>
        <taxon>Arachnida</taxon>
        <taxon>Araneae</taxon>
        <taxon>Araneomorphae</taxon>
        <taxon>Entelegynae</taxon>
        <taxon>Araneoidea</taxon>
        <taxon>Araneidae</taxon>
        <taxon>Araneus</taxon>
    </lineage>
</organism>
<evidence type="ECO:0000313" key="3">
    <source>
        <dbReference type="Proteomes" id="UP000499080"/>
    </source>
</evidence>
<keyword evidence="3" id="KW-1185">Reference proteome</keyword>
<comment type="caution">
    <text evidence="2">The sequence shown here is derived from an EMBL/GenBank/DDBJ whole genome shotgun (WGS) entry which is preliminary data.</text>
</comment>